<comment type="subunit">
    <text evidence="4 11">Homodimer.</text>
</comment>
<dbReference type="PIRSF" id="PIRSF000109">
    <property type="entry name" value="6PGD"/>
    <property type="match status" value="1"/>
</dbReference>
<evidence type="ECO:0000256" key="6">
    <source>
        <dbReference type="ARBA" id="ARBA00018193"/>
    </source>
</evidence>
<feature type="domain" description="6-phosphogluconate dehydrogenase C-terminal" evidence="13">
    <location>
        <begin position="196"/>
        <end position="482"/>
    </location>
</feature>
<dbReference type="InterPro" id="IPR006115">
    <property type="entry name" value="6PGDH_NADP-bd"/>
</dbReference>
<reference evidence="14" key="1">
    <citation type="submission" date="2022-07" db="EMBL/GenBank/DDBJ databases">
        <title>Pseudosulfitobacter sp. strain AP-MA-4, whole genome sequence.</title>
        <authorList>
            <person name="Jiang Y."/>
        </authorList>
    </citation>
    <scope>NUCLEOTIDE SEQUENCE</scope>
    <source>
        <strain evidence="14">AP-MA-4</strain>
    </source>
</reference>
<evidence type="ECO:0000256" key="7">
    <source>
        <dbReference type="ARBA" id="ARBA00023002"/>
    </source>
</evidence>
<evidence type="ECO:0000256" key="9">
    <source>
        <dbReference type="ARBA" id="ARBA00023126"/>
    </source>
</evidence>
<dbReference type="Proteomes" id="UP001165396">
    <property type="component" value="Unassembled WGS sequence"/>
</dbReference>
<comment type="function">
    <text evidence="1 11">Catalyzes the oxidative decarboxylation of 6-phosphogluconate to ribulose 5-phosphate and CO(2), with concomitant reduction of NADP to NADPH.</text>
</comment>
<dbReference type="InterPro" id="IPR006114">
    <property type="entry name" value="6PGDH_C"/>
</dbReference>
<keyword evidence="15" id="KW-1185">Reference proteome</keyword>
<evidence type="ECO:0000256" key="10">
    <source>
        <dbReference type="ARBA" id="ARBA00048640"/>
    </source>
</evidence>
<dbReference type="SUPFAM" id="SSF51735">
    <property type="entry name" value="NAD(P)-binding Rossmann-fold domains"/>
    <property type="match status" value="1"/>
</dbReference>
<dbReference type="EC" id="1.1.1.44" evidence="5 11"/>
<dbReference type="SUPFAM" id="SSF48179">
    <property type="entry name" value="6-phosphogluconate dehydrogenase C-terminal domain-like"/>
    <property type="match status" value="1"/>
</dbReference>
<sequence length="483" mass="51426">MFAATTTAWAEQMAQHDNRAQIGVYGLGTMGSALALNLADNGFDVAVSNREADWIDSFLPEAVGLSGKVTGHADLAEFVAAIATPRTILFMIPSTRPMDLMIAAITPLLSDGDTIIDGGNADFHDTRRRGAALEGTGIHFVGVGVSGGEEGARRGPSMMVGGSDHSWQQFRPMAEAIAARFQGDPCVAHLGPDGAGHFVKTVHNGIEYADMQMIAELYGLMRDKAGMDAGRIAQVFDSWRSGPLASYLIDITAKALATSDAATGQPVIDVIRDQAGQKGTGRWTLIEALEMGQSASTIEAAVGARGWSSEGDTRRAAHDLLDPGTQPADIPGADDMENAMLAARILGHSQGFRVLSAASEQFKWDLDLARIAEIWRAGCIIRSALLDEFADAVREGLPHGHLILAPSMRKRLAQALPGLRRVVSAAVLSGQPMPALSAALAWHDTMALGRGTANMIQAQRDYFGAHGFERMDIEGAHHGDWER</sequence>
<evidence type="ECO:0000256" key="8">
    <source>
        <dbReference type="ARBA" id="ARBA00023064"/>
    </source>
</evidence>
<evidence type="ECO:0000256" key="3">
    <source>
        <dbReference type="ARBA" id="ARBA00008419"/>
    </source>
</evidence>
<dbReference type="Gene3D" id="1.20.5.320">
    <property type="entry name" value="6-Phosphogluconate Dehydrogenase, domain 3"/>
    <property type="match status" value="1"/>
</dbReference>
<protein>
    <recommendedName>
        <fullName evidence="6 11">6-phosphogluconate dehydrogenase, decarboxylating</fullName>
        <ecNumber evidence="5 11">1.1.1.44</ecNumber>
    </recommendedName>
</protein>
<dbReference type="GO" id="GO:0004616">
    <property type="term" value="F:phosphogluconate dehydrogenase (decarboxylating) activity"/>
    <property type="evidence" value="ECO:0007669"/>
    <property type="project" value="UniProtKB-EC"/>
</dbReference>
<dbReference type="EMBL" id="JANKJG010000009">
    <property type="protein sequence ID" value="MCR8827471.1"/>
    <property type="molecule type" value="Genomic_DNA"/>
</dbReference>
<evidence type="ECO:0000256" key="12">
    <source>
        <dbReference type="RuleBase" id="RU000485"/>
    </source>
</evidence>
<gene>
    <name evidence="14" type="primary">gndA</name>
    <name evidence="14" type="ORF">NTA49_13090</name>
</gene>
<name>A0ABT1Z2V0_9RHOB</name>
<evidence type="ECO:0000256" key="5">
    <source>
        <dbReference type="ARBA" id="ARBA00013011"/>
    </source>
</evidence>
<dbReference type="InterPro" id="IPR006184">
    <property type="entry name" value="6PGdom_BS"/>
</dbReference>
<dbReference type="SMART" id="SM01350">
    <property type="entry name" value="6PGD"/>
    <property type="match status" value="1"/>
</dbReference>
<keyword evidence="8 12" id="KW-0311">Gluconate utilization</keyword>
<dbReference type="Pfam" id="PF03446">
    <property type="entry name" value="NAD_binding_2"/>
    <property type="match status" value="1"/>
</dbReference>
<evidence type="ECO:0000313" key="15">
    <source>
        <dbReference type="Proteomes" id="UP001165396"/>
    </source>
</evidence>
<evidence type="ECO:0000256" key="11">
    <source>
        <dbReference type="PIRNR" id="PIRNR000109"/>
    </source>
</evidence>
<evidence type="ECO:0000256" key="4">
    <source>
        <dbReference type="ARBA" id="ARBA00011738"/>
    </source>
</evidence>
<comment type="pathway">
    <text evidence="2 11 12">Carbohydrate degradation; pentose phosphate pathway; D-ribulose 5-phosphate from D-glucose 6-phosphate (oxidative stage): step 3/3.</text>
</comment>
<accession>A0ABT1Z2V0</accession>
<evidence type="ECO:0000259" key="13">
    <source>
        <dbReference type="SMART" id="SM01350"/>
    </source>
</evidence>
<comment type="catalytic activity">
    <reaction evidence="10 11 12">
        <text>6-phospho-D-gluconate + NADP(+) = D-ribulose 5-phosphate + CO2 + NADPH</text>
        <dbReference type="Rhea" id="RHEA:10116"/>
        <dbReference type="ChEBI" id="CHEBI:16526"/>
        <dbReference type="ChEBI" id="CHEBI:57783"/>
        <dbReference type="ChEBI" id="CHEBI:58121"/>
        <dbReference type="ChEBI" id="CHEBI:58349"/>
        <dbReference type="ChEBI" id="CHEBI:58759"/>
        <dbReference type="EC" id="1.1.1.44"/>
    </reaction>
</comment>
<dbReference type="PRINTS" id="PR00076">
    <property type="entry name" value="6PGDHDRGNASE"/>
</dbReference>
<comment type="similarity">
    <text evidence="3 11 12">Belongs to the 6-phosphogluconate dehydrogenase family.</text>
</comment>
<keyword evidence="11 12" id="KW-0521">NADP</keyword>
<keyword evidence="7 11" id="KW-0560">Oxidoreductase</keyword>
<dbReference type="PROSITE" id="PS00461">
    <property type="entry name" value="6PGD"/>
    <property type="match status" value="1"/>
</dbReference>
<organism evidence="14 15">
    <name type="scientific">Pseudosulfitobacter koreensis</name>
    <dbReference type="NCBI Taxonomy" id="2968472"/>
    <lineage>
        <taxon>Bacteria</taxon>
        <taxon>Pseudomonadati</taxon>
        <taxon>Pseudomonadota</taxon>
        <taxon>Alphaproteobacteria</taxon>
        <taxon>Rhodobacterales</taxon>
        <taxon>Roseobacteraceae</taxon>
        <taxon>Pseudosulfitobacter</taxon>
    </lineage>
</organism>
<dbReference type="Gene3D" id="1.10.1040.10">
    <property type="entry name" value="N-(1-d-carboxylethyl)-l-norvaline Dehydrogenase, domain 2"/>
    <property type="match status" value="1"/>
</dbReference>
<dbReference type="InterPro" id="IPR036291">
    <property type="entry name" value="NAD(P)-bd_dom_sf"/>
</dbReference>
<dbReference type="NCBIfam" id="TIGR00873">
    <property type="entry name" value="gnd"/>
    <property type="match status" value="1"/>
</dbReference>
<keyword evidence="9 11" id="KW-0570">Pentose shunt</keyword>
<dbReference type="InterPro" id="IPR008927">
    <property type="entry name" value="6-PGluconate_DH-like_C_sf"/>
</dbReference>
<evidence type="ECO:0000313" key="14">
    <source>
        <dbReference type="EMBL" id="MCR8827471.1"/>
    </source>
</evidence>
<evidence type="ECO:0000256" key="2">
    <source>
        <dbReference type="ARBA" id="ARBA00004874"/>
    </source>
</evidence>
<comment type="caution">
    <text evidence="14">The sequence shown here is derived from an EMBL/GenBank/DDBJ whole genome shotgun (WGS) entry which is preliminary data.</text>
</comment>
<dbReference type="InterPro" id="IPR006113">
    <property type="entry name" value="6PGDH_Gnd/GntZ"/>
</dbReference>
<dbReference type="NCBIfam" id="NF006765">
    <property type="entry name" value="PRK09287.1"/>
    <property type="match status" value="1"/>
</dbReference>
<dbReference type="InterPro" id="IPR013328">
    <property type="entry name" value="6PGD_dom2"/>
</dbReference>
<dbReference type="PANTHER" id="PTHR11811">
    <property type="entry name" value="6-PHOSPHOGLUCONATE DEHYDROGENASE"/>
    <property type="match status" value="1"/>
</dbReference>
<dbReference type="InterPro" id="IPR006183">
    <property type="entry name" value="Pgluconate_DH"/>
</dbReference>
<proteinExistence type="inferred from homology"/>
<dbReference type="Gene3D" id="3.40.50.720">
    <property type="entry name" value="NAD(P)-binding Rossmann-like Domain"/>
    <property type="match status" value="1"/>
</dbReference>
<dbReference type="Pfam" id="PF00393">
    <property type="entry name" value="6PGD"/>
    <property type="match status" value="1"/>
</dbReference>
<evidence type="ECO:0000256" key="1">
    <source>
        <dbReference type="ARBA" id="ARBA00002526"/>
    </source>
</evidence>